<feature type="region of interest" description="Disordered" evidence="1">
    <location>
        <begin position="40"/>
        <end position="66"/>
    </location>
</feature>
<gene>
    <name evidence="2" type="ORF">ABEG17_03960</name>
</gene>
<organism evidence="2">
    <name type="scientific">Pedococcus sp. KACC 23699</name>
    <dbReference type="NCBI Taxonomy" id="3149228"/>
    <lineage>
        <taxon>Bacteria</taxon>
        <taxon>Bacillati</taxon>
        <taxon>Actinomycetota</taxon>
        <taxon>Actinomycetes</taxon>
        <taxon>Micrococcales</taxon>
        <taxon>Intrasporangiaceae</taxon>
        <taxon>Pedococcus</taxon>
    </lineage>
</organism>
<dbReference type="AlphaFoldDB" id="A0AAU7JVM4"/>
<protein>
    <submittedName>
        <fullName evidence="2">Protealysin inhibitor emfourin</fullName>
    </submittedName>
</protein>
<dbReference type="RefSeq" id="WP_406831989.1">
    <property type="nucleotide sequence ID" value="NZ_CP157483.1"/>
</dbReference>
<dbReference type="InterPro" id="IPR049457">
    <property type="entry name" value="Emfourin"/>
</dbReference>
<dbReference type="EMBL" id="CP157483">
    <property type="protein sequence ID" value="XBO44503.1"/>
    <property type="molecule type" value="Genomic_DNA"/>
</dbReference>
<reference evidence="2" key="1">
    <citation type="submission" date="2024-05" db="EMBL/GenBank/DDBJ databases">
        <authorList>
            <person name="Kim S."/>
            <person name="Heo J."/>
            <person name="Choi H."/>
            <person name="Choi Y."/>
            <person name="Kwon S.-W."/>
            <person name="Kim Y."/>
        </authorList>
    </citation>
    <scope>NUCLEOTIDE SEQUENCE</scope>
    <source>
        <strain evidence="2">KACC 23699</strain>
    </source>
</reference>
<sequence length="109" mass="11465">MATEELHLIYRRSGGFAGIVMAAECLGADLPEDQARVATDLLGATTEAEGGERASPPPPGPGADQFSYTVRIRQGARSRTLTWSDSTVPELARPLLSTLGALAQPTRAT</sequence>
<evidence type="ECO:0000256" key="1">
    <source>
        <dbReference type="SAM" id="MobiDB-lite"/>
    </source>
</evidence>
<accession>A0AAU7JVM4</accession>
<dbReference type="Pfam" id="PF20242">
    <property type="entry name" value="Emfourin"/>
    <property type="match status" value="1"/>
</dbReference>
<evidence type="ECO:0000313" key="2">
    <source>
        <dbReference type="EMBL" id="XBO44503.1"/>
    </source>
</evidence>
<proteinExistence type="predicted"/>
<name>A0AAU7JVM4_9MICO</name>